<organism evidence="2">
    <name type="scientific">Actinosynnema pretiosum subsp. auranticum</name>
    <dbReference type="NCBI Taxonomy" id="42198"/>
    <lineage>
        <taxon>Bacteria</taxon>
        <taxon>Bacillati</taxon>
        <taxon>Actinomycetota</taxon>
        <taxon>Actinomycetes</taxon>
        <taxon>Pseudonocardiales</taxon>
        <taxon>Pseudonocardiaceae</taxon>
        <taxon>Actinosynnema</taxon>
    </lineage>
</organism>
<feature type="compositionally biased region" description="Basic and acidic residues" evidence="1">
    <location>
        <begin position="348"/>
        <end position="389"/>
    </location>
</feature>
<feature type="compositionally biased region" description="Low complexity" evidence="1">
    <location>
        <begin position="390"/>
        <end position="402"/>
    </location>
</feature>
<reference evidence="2" key="1">
    <citation type="submission" date="2001-11" db="EMBL/GenBank/DDBJ databases">
        <authorList>
            <person name="Yu T.-W."/>
            <person name="Bai L."/>
            <person name="Clade D."/>
            <person name="Hoffmann D."/>
            <person name="Toelzer S."/>
            <person name="Trinh K.Q."/>
            <person name="Xu J."/>
            <person name="Moss S.J."/>
            <person name="Leistner E."/>
            <person name="Floss H.G."/>
        </authorList>
    </citation>
    <scope>NUCLEOTIDE SEQUENCE</scope>
    <source>
        <strain evidence="2">ATCC 31565</strain>
    </source>
</reference>
<dbReference type="SUPFAM" id="SSF56784">
    <property type="entry name" value="HAD-like"/>
    <property type="match status" value="1"/>
</dbReference>
<dbReference type="InterPro" id="IPR023214">
    <property type="entry name" value="HAD_sf"/>
</dbReference>
<evidence type="ECO:0000256" key="1">
    <source>
        <dbReference type="SAM" id="MobiDB-lite"/>
    </source>
</evidence>
<dbReference type="BioCyc" id="MetaCyc:MONOMER-21918"/>
<dbReference type="NCBIfam" id="TIGR01686">
    <property type="entry name" value="FkbH"/>
    <property type="match status" value="1"/>
</dbReference>
<name>Q8KUG4_ACTPA</name>
<gene>
    <name evidence="2" type="primary">asm16</name>
</gene>
<dbReference type="EMBL" id="AF453501">
    <property type="protein sequence ID" value="AAM54094.1"/>
    <property type="molecule type" value="Genomic_DNA"/>
</dbReference>
<dbReference type="InterPro" id="IPR036412">
    <property type="entry name" value="HAD-like_sf"/>
</dbReference>
<protein>
    <submittedName>
        <fullName evidence="2">Uncharacterized protein asm16</fullName>
    </submittedName>
</protein>
<proteinExistence type="predicted"/>
<dbReference type="Gene3D" id="3.40.630.30">
    <property type="match status" value="1"/>
</dbReference>
<dbReference type="SUPFAM" id="SSF55729">
    <property type="entry name" value="Acyl-CoA N-acyltransferases (Nat)"/>
    <property type="match status" value="1"/>
</dbReference>
<feature type="compositionally biased region" description="Gly residues" evidence="1">
    <location>
        <begin position="322"/>
        <end position="341"/>
    </location>
</feature>
<accession>Q8KUG4</accession>
<dbReference type="AlphaFoldDB" id="Q8KUG4"/>
<dbReference type="Gene3D" id="3.40.50.1000">
    <property type="entry name" value="HAD superfamily/HAD-like"/>
    <property type="match status" value="1"/>
</dbReference>
<feature type="region of interest" description="Disordered" evidence="1">
    <location>
        <begin position="322"/>
        <end position="437"/>
    </location>
</feature>
<evidence type="ECO:0000313" key="2">
    <source>
        <dbReference type="EMBL" id="AAM54094.1"/>
    </source>
</evidence>
<dbReference type="InterPro" id="IPR010037">
    <property type="entry name" value="FkbH_domain"/>
</dbReference>
<reference evidence="2" key="2">
    <citation type="journal article" date="2002" name="Proc. Natl. Acad. Sci. U.S.A.">
        <title>The biosynthetic gene cluster of the maytansinoid antitumor agent ansamitocin from Actinosynnema pretiosum.</title>
        <authorList>
            <person name="Yu T.W."/>
            <person name="Bai L."/>
            <person name="Clade D."/>
            <person name="Hoffmann D."/>
            <person name="Toelzer S."/>
            <person name="Trinh K.Q."/>
            <person name="Xu J."/>
            <person name="Moss S.J."/>
            <person name="Leistner E."/>
            <person name="Floss H.G."/>
        </authorList>
    </citation>
    <scope>NUCLEOTIDE SEQUENCE</scope>
    <source>
        <strain evidence="2">ATCC 31565</strain>
    </source>
</reference>
<dbReference type="InterPro" id="IPR016181">
    <property type="entry name" value="Acyl_CoA_acyltransferase"/>
</dbReference>
<sequence>MLDERVRAAIVELDARGVLQSVASRNDPEPALAALEALGVAEYFVLPEIGWGVKSAAVARIADRLGFAHRAIAFVDDRPAERAEVAFHLPEVRCYPAERVLELCSLPEFSPAVVTEDARNRRALYRAGFARGAEQAAFTGPDEEFLRSLGLVLRIDRARPEDLHRVEELTARTSQMNATGVHYPHGQLRALLDDPAHEVLVAGLTDRFGPHGAIGIVLLERHTAAWHLKLLATSCRVVPYGVGSVLLDWLCGQALEAGAHLVADFRRTDRNRMMEIAYRFAGYDDADCACRAELAAVGGGPEHLAAAGAPGAGAPGIGASGAGASGAGAPAGGAPAGGAPGTGAAETRAAEPRAAESRVAEPRAAESRVAEPRAAESRVAEPRTAEPRAADVPVAEVPEARASGNPVRRLHLRPAPRPAPRAVTVEAPSLLEVPTRG</sequence>